<dbReference type="Gene3D" id="3.10.20.30">
    <property type="match status" value="1"/>
</dbReference>
<protein>
    <recommendedName>
        <fullName evidence="12">Oxidoreductase</fullName>
    </recommendedName>
</protein>
<gene>
    <name evidence="10" type="ORF">BST13_37545</name>
</gene>
<dbReference type="InterPro" id="IPR001433">
    <property type="entry name" value="OxRdtase_FAD/NAD-bd"/>
</dbReference>
<accession>A0A1W9ZUP5</accession>
<evidence type="ECO:0000256" key="3">
    <source>
        <dbReference type="ARBA" id="ARBA00022714"/>
    </source>
</evidence>
<dbReference type="Pfam" id="PF00111">
    <property type="entry name" value="Fer2"/>
    <property type="match status" value="1"/>
</dbReference>
<dbReference type="AlphaFoldDB" id="A0A1W9ZUP5"/>
<evidence type="ECO:0000256" key="5">
    <source>
        <dbReference type="ARBA" id="ARBA00023002"/>
    </source>
</evidence>
<comment type="caution">
    <text evidence="10">The sequence shown here is derived from an EMBL/GenBank/DDBJ whole genome shotgun (WGS) entry which is preliminary data.</text>
</comment>
<keyword evidence="4" id="KW-0479">Metal-binding</keyword>
<evidence type="ECO:0000259" key="9">
    <source>
        <dbReference type="PROSITE" id="PS51384"/>
    </source>
</evidence>
<feature type="domain" description="2Fe-2S ferredoxin-type" evidence="8">
    <location>
        <begin position="236"/>
        <end position="323"/>
    </location>
</feature>
<dbReference type="Pfam" id="PF00175">
    <property type="entry name" value="NAD_binding_1"/>
    <property type="match status" value="1"/>
</dbReference>
<evidence type="ECO:0000256" key="1">
    <source>
        <dbReference type="ARBA" id="ARBA00001974"/>
    </source>
</evidence>
<dbReference type="PRINTS" id="PR00409">
    <property type="entry name" value="PHDIOXRDTASE"/>
</dbReference>
<dbReference type="InterPro" id="IPR001041">
    <property type="entry name" value="2Fe-2S_ferredoxin-type"/>
</dbReference>
<dbReference type="InterPro" id="IPR050415">
    <property type="entry name" value="MRET"/>
</dbReference>
<dbReference type="InterPro" id="IPR017927">
    <property type="entry name" value="FAD-bd_FR_type"/>
</dbReference>
<evidence type="ECO:0000313" key="10">
    <source>
        <dbReference type="EMBL" id="ORA21481.1"/>
    </source>
</evidence>
<dbReference type="SUPFAM" id="SSF63380">
    <property type="entry name" value="Riboflavin synthase domain-like"/>
    <property type="match status" value="1"/>
</dbReference>
<evidence type="ECO:0000259" key="8">
    <source>
        <dbReference type="PROSITE" id="PS51085"/>
    </source>
</evidence>
<dbReference type="InterPro" id="IPR012675">
    <property type="entry name" value="Beta-grasp_dom_sf"/>
</dbReference>
<dbReference type="SUPFAM" id="SSF52343">
    <property type="entry name" value="Ferredoxin reductase-like, C-terminal NADP-linked domain"/>
    <property type="match status" value="1"/>
</dbReference>
<dbReference type="PROSITE" id="PS51384">
    <property type="entry name" value="FAD_FR"/>
    <property type="match status" value="1"/>
</dbReference>
<dbReference type="CDD" id="cd00207">
    <property type="entry name" value="fer2"/>
    <property type="match status" value="1"/>
</dbReference>
<dbReference type="InterPro" id="IPR039261">
    <property type="entry name" value="FNR_nucleotide-bd"/>
</dbReference>
<keyword evidence="2" id="KW-0285">Flavoprotein</keyword>
<dbReference type="GO" id="GO:0051537">
    <property type="term" value="F:2 iron, 2 sulfur cluster binding"/>
    <property type="evidence" value="ECO:0007669"/>
    <property type="project" value="UniProtKB-KW"/>
</dbReference>
<dbReference type="PANTHER" id="PTHR47354:SF1">
    <property type="entry name" value="CARNITINE MONOOXYGENASE REDUCTASE SUBUNIT"/>
    <property type="match status" value="1"/>
</dbReference>
<evidence type="ECO:0000313" key="11">
    <source>
        <dbReference type="Proteomes" id="UP000192448"/>
    </source>
</evidence>
<evidence type="ECO:0000256" key="2">
    <source>
        <dbReference type="ARBA" id="ARBA00022630"/>
    </source>
</evidence>
<keyword evidence="11" id="KW-1185">Reference proteome</keyword>
<keyword evidence="5" id="KW-0560">Oxidoreductase</keyword>
<evidence type="ECO:0000256" key="6">
    <source>
        <dbReference type="ARBA" id="ARBA00023004"/>
    </source>
</evidence>
<dbReference type="PANTHER" id="PTHR47354">
    <property type="entry name" value="NADH OXIDOREDUCTASE HCR"/>
    <property type="match status" value="1"/>
</dbReference>
<proteinExistence type="predicted"/>
<organism evidence="10 11">
    <name type="scientific">Mycobacterium aquaticum</name>
    <dbReference type="NCBI Taxonomy" id="1927124"/>
    <lineage>
        <taxon>Bacteria</taxon>
        <taxon>Bacillati</taxon>
        <taxon>Actinomycetota</taxon>
        <taxon>Actinomycetes</taxon>
        <taxon>Mycobacteriales</taxon>
        <taxon>Mycobacteriaceae</taxon>
        <taxon>Mycobacterium</taxon>
    </lineage>
</organism>
<sequence>MTASVAGAAQQIGATVVTKTTVADGVVQLRLRPQDGAHFARWLPGAHIDVMLPGGALRQYSLHSDPTAADEYLISVLYEPDGRGGSRAVHDDVQVGQKLAISEPRNHFELTSARSYLFIAGGIGITPILPMVRSVAVRRLPWRLVYGGRTRTSMAYLDEVLAQPGGRVDIYPQDETGMLDVLGILNDSSAGDAIYCCGPAGLLEAVEQHCKNDQAERLHVERFAASAQFLDQADDQEFELVLNRTGVTLTIPPDRTAMDVISEQTSLSPFSCGVGSCGTCEVAVLEGTPDHRDSILSAKERAANQIMHICVGRSQTPRLVIDL</sequence>
<dbReference type="InterPro" id="IPR017938">
    <property type="entry name" value="Riboflavin_synthase-like_b-brl"/>
</dbReference>
<name>A0A1W9ZUP5_9MYCO</name>
<reference evidence="10 11" key="1">
    <citation type="submission" date="2017-02" db="EMBL/GenBank/DDBJ databases">
        <title>The new phylogeny of genus Mycobacterium.</title>
        <authorList>
            <person name="Tortoli E."/>
            <person name="Trovato A."/>
            <person name="Cirillo D.M."/>
        </authorList>
    </citation>
    <scope>NUCLEOTIDE SEQUENCE [LARGE SCALE GENOMIC DNA]</scope>
    <source>
        <strain evidence="10 11">RW6</strain>
    </source>
</reference>
<dbReference type="GO" id="GO:0016491">
    <property type="term" value="F:oxidoreductase activity"/>
    <property type="evidence" value="ECO:0007669"/>
    <property type="project" value="UniProtKB-KW"/>
</dbReference>
<keyword evidence="3" id="KW-0001">2Fe-2S</keyword>
<feature type="domain" description="FAD-binding FR-type" evidence="9">
    <location>
        <begin position="9"/>
        <end position="111"/>
    </location>
</feature>
<dbReference type="PROSITE" id="PS00197">
    <property type="entry name" value="2FE2S_FER_1"/>
    <property type="match status" value="1"/>
</dbReference>
<dbReference type="RefSeq" id="WP_083171207.1">
    <property type="nucleotide sequence ID" value="NZ_MVHF01000078.1"/>
</dbReference>
<dbReference type="OrthoDB" id="502624at2"/>
<dbReference type="CDD" id="cd06185">
    <property type="entry name" value="PDR_like"/>
    <property type="match status" value="1"/>
</dbReference>
<dbReference type="EMBL" id="MVHF01000078">
    <property type="protein sequence ID" value="ORA21481.1"/>
    <property type="molecule type" value="Genomic_DNA"/>
</dbReference>
<dbReference type="PROSITE" id="PS51085">
    <property type="entry name" value="2FE2S_FER_2"/>
    <property type="match status" value="1"/>
</dbReference>
<dbReference type="Gene3D" id="3.40.50.80">
    <property type="entry name" value="Nucleotide-binding domain of ferredoxin-NADP reductase (FNR) module"/>
    <property type="match status" value="1"/>
</dbReference>
<dbReference type="STRING" id="1927124.BST13_37545"/>
<dbReference type="Proteomes" id="UP000192448">
    <property type="component" value="Unassembled WGS sequence"/>
</dbReference>
<dbReference type="InterPro" id="IPR006058">
    <property type="entry name" value="2Fe2S_fd_BS"/>
</dbReference>
<dbReference type="InterPro" id="IPR036010">
    <property type="entry name" value="2Fe-2S_ferredoxin-like_sf"/>
</dbReference>
<dbReference type="GO" id="GO:0046872">
    <property type="term" value="F:metal ion binding"/>
    <property type="evidence" value="ECO:0007669"/>
    <property type="project" value="UniProtKB-KW"/>
</dbReference>
<dbReference type="Gene3D" id="2.40.30.10">
    <property type="entry name" value="Translation factors"/>
    <property type="match status" value="1"/>
</dbReference>
<keyword evidence="6" id="KW-0408">Iron</keyword>
<comment type="cofactor">
    <cofactor evidence="1">
        <name>FAD</name>
        <dbReference type="ChEBI" id="CHEBI:57692"/>
    </cofactor>
</comment>
<evidence type="ECO:0008006" key="12">
    <source>
        <dbReference type="Google" id="ProtNLM"/>
    </source>
</evidence>
<keyword evidence="7" id="KW-0411">Iron-sulfur</keyword>
<evidence type="ECO:0000256" key="4">
    <source>
        <dbReference type="ARBA" id="ARBA00022723"/>
    </source>
</evidence>
<evidence type="ECO:0000256" key="7">
    <source>
        <dbReference type="ARBA" id="ARBA00023014"/>
    </source>
</evidence>
<dbReference type="SUPFAM" id="SSF54292">
    <property type="entry name" value="2Fe-2S ferredoxin-like"/>
    <property type="match status" value="1"/>
</dbReference>